<dbReference type="Gene3D" id="2.40.160.10">
    <property type="entry name" value="Porin"/>
    <property type="match status" value="1"/>
</dbReference>
<dbReference type="Proteomes" id="UP000198968">
    <property type="component" value="Unassembled WGS sequence"/>
</dbReference>
<reference evidence="6" key="1">
    <citation type="submission" date="2016-10" db="EMBL/GenBank/DDBJ databases">
        <authorList>
            <person name="Varghese N."/>
            <person name="Submissions S."/>
        </authorList>
    </citation>
    <scope>NUCLEOTIDE SEQUENCE [LARGE SCALE GENOMIC DNA]</scope>
    <source>
        <strain evidence="6">OV426</strain>
    </source>
</reference>
<dbReference type="OrthoDB" id="5579297at2"/>
<feature type="chain" id="PRO_5011636100" evidence="4">
    <location>
        <begin position="31"/>
        <end position="465"/>
    </location>
</feature>
<protein>
    <submittedName>
        <fullName evidence="5">Outer membrane porin, OprD family</fullName>
    </submittedName>
</protein>
<dbReference type="PANTHER" id="PTHR34596:SF2">
    <property type="entry name" value="CHITOPORIN"/>
    <property type="match status" value="1"/>
</dbReference>
<evidence type="ECO:0000256" key="3">
    <source>
        <dbReference type="ARBA" id="ARBA00022729"/>
    </source>
</evidence>
<feature type="signal peptide" evidence="4">
    <location>
        <begin position="1"/>
        <end position="30"/>
    </location>
</feature>
<dbReference type="NCBIfam" id="NF047822">
    <property type="entry name" value="ChporEntbacChiP"/>
    <property type="match status" value="1"/>
</dbReference>
<dbReference type="GO" id="GO:0015772">
    <property type="term" value="P:oligosaccharide transport"/>
    <property type="evidence" value="ECO:0007669"/>
    <property type="project" value="TreeGrafter"/>
</dbReference>
<dbReference type="InterPro" id="IPR058075">
    <property type="entry name" value="Chitoporin"/>
</dbReference>
<dbReference type="PANTHER" id="PTHR34596">
    <property type="entry name" value="CHITOPORIN"/>
    <property type="match status" value="1"/>
</dbReference>
<dbReference type="AlphaFoldDB" id="A0A1I4ZX83"/>
<accession>A0A1I4ZX83</accession>
<evidence type="ECO:0000256" key="4">
    <source>
        <dbReference type="SAM" id="SignalP"/>
    </source>
</evidence>
<keyword evidence="6" id="KW-1185">Reference proteome</keyword>
<dbReference type="InterPro" id="IPR005318">
    <property type="entry name" value="OM_porin_bac"/>
</dbReference>
<name>A0A1I4ZX83_9GAMM</name>
<evidence type="ECO:0000256" key="2">
    <source>
        <dbReference type="ARBA" id="ARBA00022448"/>
    </source>
</evidence>
<dbReference type="GO" id="GO:0015288">
    <property type="term" value="F:porin activity"/>
    <property type="evidence" value="ECO:0007669"/>
    <property type="project" value="TreeGrafter"/>
</dbReference>
<evidence type="ECO:0000256" key="1">
    <source>
        <dbReference type="ARBA" id="ARBA00009075"/>
    </source>
</evidence>
<gene>
    <name evidence="5" type="ORF">SAMN05428971_1796</name>
</gene>
<dbReference type="EMBL" id="FOVG01000001">
    <property type="protein sequence ID" value="SFN54788.1"/>
    <property type="molecule type" value="Genomic_DNA"/>
</dbReference>
<dbReference type="InterPro" id="IPR023614">
    <property type="entry name" value="Porin_dom_sf"/>
</dbReference>
<keyword evidence="3 4" id="KW-0732">Signal</keyword>
<evidence type="ECO:0000313" key="6">
    <source>
        <dbReference type="Proteomes" id="UP000198968"/>
    </source>
</evidence>
<comment type="similarity">
    <text evidence="1">Belongs to the outer membrane porin (Opr) (TC 1.B.25) family.</text>
</comment>
<organism evidence="5 6">
    <name type="scientific">Candidatus Pantoea varia</name>
    <dbReference type="NCBI Taxonomy" id="1881036"/>
    <lineage>
        <taxon>Bacteria</taxon>
        <taxon>Pseudomonadati</taxon>
        <taxon>Pseudomonadota</taxon>
        <taxon>Gammaproteobacteria</taxon>
        <taxon>Enterobacterales</taxon>
        <taxon>Erwiniaceae</taxon>
        <taxon>Pantoea</taxon>
    </lineage>
</organism>
<dbReference type="Pfam" id="PF03573">
    <property type="entry name" value="OprD"/>
    <property type="match status" value="1"/>
</dbReference>
<sequence length="465" mass="52474">MRNINYALALIETATLTILLSAMSAAPVYASGFIEDASLKGNVFYWQRQRDRRDTDPASEYQGQYRANLHHTSLNSNLDFQSGYAGEWMGLDLAVFGAAELSSSGPAAPNEIGFSKARTRWDEKWNGDSGGASVYKAALKFKYNDYWLRAGYIQPTGQTIMAPHWSFLPGTYRGAEVGALYDFQDAGALSLSWMWSDKYKAPWYRDLYDFRQADGKTHISYLHSFGMKYDFKNKLVLEGAFGQAADYMDQYFAKASWSATPYGNALSTSYQFYGAHDKVQGGAANPRDVYEGLAWLQAITVGYNVGPVDLRLEGSWVKAEGNQGFFLQRMTPGYASSNGRLDIWWDARSDWNANGEKAVFAGAMLDMTPWQLAGWKVGASYVWGWDARPANLPTVDQRQRLKESAWNLDLIYQIQQGRAKDTLFKLHYTRYDNHSDLPSYSGGYGNIFQDEKDIKFMVIVPFTLF</sequence>
<proteinExistence type="inferred from homology"/>
<dbReference type="GO" id="GO:0016020">
    <property type="term" value="C:membrane"/>
    <property type="evidence" value="ECO:0007669"/>
    <property type="project" value="InterPro"/>
</dbReference>
<keyword evidence="2" id="KW-0813">Transport</keyword>
<evidence type="ECO:0000313" key="5">
    <source>
        <dbReference type="EMBL" id="SFN54788.1"/>
    </source>
</evidence>